<dbReference type="Pfam" id="PF00617">
    <property type="entry name" value="RasGEF"/>
    <property type="match status" value="1"/>
</dbReference>
<dbReference type="CDD" id="cd00155">
    <property type="entry name" value="RasGEF"/>
    <property type="match status" value="1"/>
</dbReference>
<keyword evidence="1" id="KW-0344">Guanine-nucleotide releasing factor</keyword>
<comment type="caution">
    <text evidence="4">The sequence shown here is derived from an EMBL/GenBank/DDBJ whole genome shotgun (WGS) entry which is preliminary data.</text>
</comment>
<dbReference type="GO" id="GO:0005085">
    <property type="term" value="F:guanyl-nucleotide exchange factor activity"/>
    <property type="evidence" value="ECO:0007669"/>
    <property type="project" value="UniProtKB-KW"/>
</dbReference>
<dbReference type="GO" id="GO:0005886">
    <property type="term" value="C:plasma membrane"/>
    <property type="evidence" value="ECO:0007669"/>
    <property type="project" value="TreeGrafter"/>
</dbReference>
<dbReference type="Proteomes" id="UP000708208">
    <property type="component" value="Unassembled WGS sequence"/>
</dbReference>
<dbReference type="GO" id="GO:0007265">
    <property type="term" value="P:Ras protein signal transduction"/>
    <property type="evidence" value="ECO:0007669"/>
    <property type="project" value="TreeGrafter"/>
</dbReference>
<dbReference type="InterPro" id="IPR008937">
    <property type="entry name" value="Ras-like_GEF"/>
</dbReference>
<feature type="domain" description="Ras-GEF" evidence="3">
    <location>
        <begin position="214"/>
        <end position="446"/>
    </location>
</feature>
<dbReference type="PROSITE" id="PS50009">
    <property type="entry name" value="RASGEF_CAT"/>
    <property type="match status" value="1"/>
</dbReference>
<feature type="compositionally biased region" description="Polar residues" evidence="2">
    <location>
        <begin position="44"/>
        <end position="65"/>
    </location>
</feature>
<dbReference type="PANTHER" id="PTHR23113:SF99">
    <property type="entry name" value="RASGEF DOMAIN-CONTAINING PROTEIN"/>
    <property type="match status" value="1"/>
</dbReference>
<dbReference type="AlphaFoldDB" id="A0A8J2JJD0"/>
<accession>A0A8J2JJD0</accession>
<evidence type="ECO:0000313" key="4">
    <source>
        <dbReference type="EMBL" id="CAG7721093.1"/>
    </source>
</evidence>
<organism evidence="4 5">
    <name type="scientific">Allacma fusca</name>
    <dbReference type="NCBI Taxonomy" id="39272"/>
    <lineage>
        <taxon>Eukaryota</taxon>
        <taxon>Metazoa</taxon>
        <taxon>Ecdysozoa</taxon>
        <taxon>Arthropoda</taxon>
        <taxon>Hexapoda</taxon>
        <taxon>Collembola</taxon>
        <taxon>Symphypleona</taxon>
        <taxon>Sminthuridae</taxon>
        <taxon>Allacma</taxon>
    </lineage>
</organism>
<keyword evidence="5" id="KW-1185">Reference proteome</keyword>
<reference evidence="4" key="1">
    <citation type="submission" date="2021-06" db="EMBL/GenBank/DDBJ databases">
        <authorList>
            <person name="Hodson N. C."/>
            <person name="Mongue J. A."/>
            <person name="Jaron S. K."/>
        </authorList>
    </citation>
    <scope>NUCLEOTIDE SEQUENCE</scope>
</reference>
<dbReference type="SMART" id="SM00147">
    <property type="entry name" value="RasGEF"/>
    <property type="match status" value="1"/>
</dbReference>
<dbReference type="PANTHER" id="PTHR23113">
    <property type="entry name" value="GUANINE NUCLEOTIDE EXCHANGE FACTOR"/>
    <property type="match status" value="1"/>
</dbReference>
<evidence type="ECO:0000313" key="5">
    <source>
        <dbReference type="Proteomes" id="UP000708208"/>
    </source>
</evidence>
<dbReference type="InterPro" id="IPR019804">
    <property type="entry name" value="Ras_G-nucl-exch_fac_CS"/>
</dbReference>
<protein>
    <recommendedName>
        <fullName evidence="3">Ras-GEF domain-containing protein</fullName>
    </recommendedName>
</protein>
<evidence type="ECO:0000259" key="3">
    <source>
        <dbReference type="PROSITE" id="PS50009"/>
    </source>
</evidence>
<name>A0A8J2JJD0_9HEXA</name>
<feature type="region of interest" description="Disordered" evidence="2">
    <location>
        <begin position="33"/>
        <end position="80"/>
    </location>
</feature>
<dbReference type="EMBL" id="CAJVCH010076905">
    <property type="protein sequence ID" value="CAG7721093.1"/>
    <property type="molecule type" value="Genomic_DNA"/>
</dbReference>
<dbReference type="OrthoDB" id="10254377at2759"/>
<evidence type="ECO:0000256" key="1">
    <source>
        <dbReference type="PROSITE-ProRule" id="PRU00168"/>
    </source>
</evidence>
<sequence>MDTNGIFSVAPSQLRKASSTSIYASILQRRASKQRPSFVESEMGASSTPRSSFQTHGSESPQMSSKAGVVVTSSRQSQRRSSSASAAAAFAIATAGSTNSRLPGQTEIVVPENEELKFVRPRKESVLSSAATMRVLSVLRHWVAKHSQDFEDPKLRDLTVSFLEDILCSPALLPAENKAASQLLRLLTRDEPKKVDLAVLLAPTQAVENIETLSALEIAEQMTYIDHQIFVSIRSEEFLGQAWTKENKDQRAPHITMFSRRFNDVSRLVVSEIMRRPSQVARLQAMEKWAAVGDICRVLHNFNGVLQICAAFTNSAVFRLKKTHDKLSKTTRGTLDRLHSLVGGDGRFRGLRDALHRVDPPGIPYLGMYLSDLTFIEEGTPNFTPDGLLNFAKMRMVAHVIREIRHFQQTPYKIEYQHRAANYLRDPALLLDDDQLYKLSLLIEPKQGRLNSQSSTN</sequence>
<gene>
    <name evidence="4" type="ORF">AFUS01_LOCUS10341</name>
</gene>
<evidence type="ECO:0000256" key="2">
    <source>
        <dbReference type="SAM" id="MobiDB-lite"/>
    </source>
</evidence>
<dbReference type="InterPro" id="IPR001895">
    <property type="entry name" value="RASGEF_cat_dom"/>
</dbReference>
<proteinExistence type="predicted"/>
<dbReference type="PROSITE" id="PS00720">
    <property type="entry name" value="RASGEF"/>
    <property type="match status" value="1"/>
</dbReference>